<proteinExistence type="predicted"/>
<dbReference type="AlphaFoldDB" id="A0A8H4N849"/>
<accession>A0A8H4N849</accession>
<name>A0A8H4N849_9PEZI</name>
<reference evidence="1" key="1">
    <citation type="submission" date="2020-04" db="EMBL/GenBank/DDBJ databases">
        <title>Genome Assembly and Annotation of Botryosphaeria dothidea sdau 11-99, a Latent Pathogen of Apple Fruit Ring Rot in China.</title>
        <authorList>
            <person name="Yu C."/>
            <person name="Diao Y."/>
            <person name="Lu Q."/>
            <person name="Zhao J."/>
            <person name="Cui S."/>
            <person name="Peng C."/>
            <person name="He B."/>
            <person name="Liu H."/>
        </authorList>
    </citation>
    <scope>NUCLEOTIDE SEQUENCE [LARGE SCALE GENOMIC DNA]</scope>
    <source>
        <strain evidence="1">Sdau11-99</strain>
    </source>
</reference>
<dbReference type="PANTHER" id="PTHR46082:SF11">
    <property type="entry name" value="AAA+ ATPASE DOMAIN-CONTAINING PROTEIN-RELATED"/>
    <property type="match status" value="1"/>
</dbReference>
<gene>
    <name evidence="1" type="ORF">GTA08_BOTSDO13701</name>
</gene>
<dbReference type="InterPro" id="IPR035994">
    <property type="entry name" value="Nucleoside_phosphorylase_sf"/>
</dbReference>
<dbReference type="GO" id="GO:0003824">
    <property type="term" value="F:catalytic activity"/>
    <property type="evidence" value="ECO:0007669"/>
    <property type="project" value="InterPro"/>
</dbReference>
<sequence>MASASVSKSRDEYTVCWVTALPLELAAATAMLDEEHDTPHDFGQPTTDTNNYTWGRVGDHHVVMASLPAGVYGTTSAATTALSLLSSFPRVRVGLMVGIGAGIARPEAGYDIRLGDIVVSQPSGQSGGVVQYDLGKAKGPRHFERAGSLNKPPEVLLNALSKLIAQHERRPSNVPHFLEKMLEDNPYMATPQDGRPGYAYQGEKNDRLFQANYKHAGGPNCDRCDTQKEINRDPRISSAPRIHYGIIASGNTLVKSGPTRDSIVRGLGDDCICFEMEAAGLMNSFPCLVIRGICDYADSHKNDRWQRYAASTAAAYAKEILSVVPKASVMGTSLLTDQMTDAAKQRLILKALKFEGMDMR</sequence>
<evidence type="ECO:0000313" key="1">
    <source>
        <dbReference type="EMBL" id="KAF4310783.1"/>
    </source>
</evidence>
<dbReference type="OrthoDB" id="1577640at2759"/>
<dbReference type="Proteomes" id="UP000572817">
    <property type="component" value="Unassembled WGS sequence"/>
</dbReference>
<dbReference type="Gene3D" id="3.40.50.1580">
    <property type="entry name" value="Nucleoside phosphorylase domain"/>
    <property type="match status" value="1"/>
</dbReference>
<protein>
    <recommendedName>
        <fullName evidence="3">Nucleoside phosphorylase domain-containing protein</fullName>
    </recommendedName>
</protein>
<dbReference type="GO" id="GO:0009116">
    <property type="term" value="P:nucleoside metabolic process"/>
    <property type="evidence" value="ECO:0007669"/>
    <property type="project" value="InterPro"/>
</dbReference>
<keyword evidence="2" id="KW-1185">Reference proteome</keyword>
<dbReference type="InterPro" id="IPR053137">
    <property type="entry name" value="NLR-like"/>
</dbReference>
<evidence type="ECO:0008006" key="3">
    <source>
        <dbReference type="Google" id="ProtNLM"/>
    </source>
</evidence>
<dbReference type="EMBL" id="WWBZ02000013">
    <property type="protein sequence ID" value="KAF4310783.1"/>
    <property type="molecule type" value="Genomic_DNA"/>
</dbReference>
<evidence type="ECO:0000313" key="2">
    <source>
        <dbReference type="Proteomes" id="UP000572817"/>
    </source>
</evidence>
<comment type="caution">
    <text evidence="1">The sequence shown here is derived from an EMBL/GenBank/DDBJ whole genome shotgun (WGS) entry which is preliminary data.</text>
</comment>
<dbReference type="SUPFAM" id="SSF53167">
    <property type="entry name" value="Purine and uridine phosphorylases"/>
    <property type="match status" value="1"/>
</dbReference>
<dbReference type="PANTHER" id="PTHR46082">
    <property type="entry name" value="ATP/GTP-BINDING PROTEIN-RELATED"/>
    <property type="match status" value="1"/>
</dbReference>
<organism evidence="1 2">
    <name type="scientific">Botryosphaeria dothidea</name>
    <dbReference type="NCBI Taxonomy" id="55169"/>
    <lineage>
        <taxon>Eukaryota</taxon>
        <taxon>Fungi</taxon>
        <taxon>Dikarya</taxon>
        <taxon>Ascomycota</taxon>
        <taxon>Pezizomycotina</taxon>
        <taxon>Dothideomycetes</taxon>
        <taxon>Dothideomycetes incertae sedis</taxon>
        <taxon>Botryosphaeriales</taxon>
        <taxon>Botryosphaeriaceae</taxon>
        <taxon>Botryosphaeria</taxon>
    </lineage>
</organism>